<evidence type="ECO:0000313" key="4">
    <source>
        <dbReference type="Proteomes" id="UP000318571"/>
    </source>
</evidence>
<dbReference type="SUPFAM" id="SSF53901">
    <property type="entry name" value="Thiolase-like"/>
    <property type="match status" value="2"/>
</dbReference>
<dbReference type="InterPro" id="IPR016039">
    <property type="entry name" value="Thiolase-like"/>
</dbReference>
<dbReference type="STRING" id="6832.A0A553NR65"/>
<dbReference type="PANTHER" id="PTHR43323">
    <property type="entry name" value="3-HYDROXY-3-METHYLGLUTARYL COENZYME A SYNTHASE"/>
    <property type="match status" value="1"/>
</dbReference>
<dbReference type="AlphaFoldDB" id="A0A553NR65"/>
<feature type="domain" description="Hydroxymethylglutaryl-coenzyme A synthase C-terminal" evidence="2">
    <location>
        <begin position="62"/>
        <end position="282"/>
    </location>
</feature>
<sequence length="292" mass="32712">MSSMVNGSHDWPQNVGIINMEIYFPSAFVEQSELESYDGVSAGKYTIGLGQTRMGFCSDNEDKKNMSCDLSTFDAVLFHTPFCKLVQKSMARLALNDFVKTSKDERLAKFPGMDKFLEVELEKSYFDKEVEKAFMTFSKDLFEAKTKPSLNVATNVGNMYTPSLYGGLVSYLCSISPEELAGKRVGLFSYGSGLVSSFFSLRISSDIAPMSPLSMLKRSLNDVQSRLESRTKIPPADFEAIMQLRESVHHKSPYVPVAKPDDLFPGTWFLGSVDEKHRRHYDLAKPIQNGHA</sequence>
<evidence type="ECO:0000313" key="3">
    <source>
        <dbReference type="EMBL" id="TRY67927.1"/>
    </source>
</evidence>
<dbReference type="PANTHER" id="PTHR43323:SF2">
    <property type="entry name" value="HYDROXYMETHYLGLUTARYL-COA SYNTHASE"/>
    <property type="match status" value="1"/>
</dbReference>
<gene>
    <name evidence="3" type="ORF">TCAL_09243</name>
</gene>
<dbReference type="Pfam" id="PF08540">
    <property type="entry name" value="HMG_CoA_synt_C"/>
    <property type="match status" value="1"/>
</dbReference>
<accession>A0A553NR65</accession>
<dbReference type="OMA" id="SMQIRTE"/>
<dbReference type="Gene3D" id="3.40.47.10">
    <property type="match status" value="2"/>
</dbReference>
<reference evidence="3 4" key="1">
    <citation type="journal article" date="2018" name="Nat. Ecol. Evol.">
        <title>Genomic signatures of mitonuclear coevolution across populations of Tigriopus californicus.</title>
        <authorList>
            <person name="Barreto F.S."/>
            <person name="Watson E.T."/>
            <person name="Lima T.G."/>
            <person name="Willett C.S."/>
            <person name="Edmands S."/>
            <person name="Li W."/>
            <person name="Burton R.S."/>
        </authorList>
    </citation>
    <scope>NUCLEOTIDE SEQUENCE [LARGE SCALE GENOMIC DNA]</scope>
    <source>
        <strain evidence="3 4">San Diego</strain>
    </source>
</reference>
<dbReference type="InterPro" id="IPR013746">
    <property type="entry name" value="HMG_CoA_synt_C_dom"/>
</dbReference>
<dbReference type="Proteomes" id="UP000318571">
    <property type="component" value="Chromosome 4"/>
</dbReference>
<dbReference type="GO" id="GO:0004421">
    <property type="term" value="F:hydroxymethylglutaryl-CoA synthase activity"/>
    <property type="evidence" value="ECO:0007669"/>
    <property type="project" value="InterPro"/>
</dbReference>
<keyword evidence="4" id="KW-1185">Reference proteome</keyword>
<dbReference type="GO" id="GO:0006084">
    <property type="term" value="P:acetyl-CoA metabolic process"/>
    <property type="evidence" value="ECO:0007669"/>
    <property type="project" value="InterPro"/>
</dbReference>
<protein>
    <recommendedName>
        <fullName evidence="2">Hydroxymethylglutaryl-coenzyme A synthase C-terminal domain-containing protein</fullName>
    </recommendedName>
</protein>
<proteinExistence type="predicted"/>
<evidence type="ECO:0000256" key="1">
    <source>
        <dbReference type="ARBA" id="ARBA00022679"/>
    </source>
</evidence>
<name>A0A553NR65_TIGCA</name>
<comment type="caution">
    <text evidence="3">The sequence shown here is derived from an EMBL/GenBank/DDBJ whole genome shotgun (WGS) entry which is preliminary data.</text>
</comment>
<organism evidence="3 4">
    <name type="scientific">Tigriopus californicus</name>
    <name type="common">Marine copepod</name>
    <dbReference type="NCBI Taxonomy" id="6832"/>
    <lineage>
        <taxon>Eukaryota</taxon>
        <taxon>Metazoa</taxon>
        <taxon>Ecdysozoa</taxon>
        <taxon>Arthropoda</taxon>
        <taxon>Crustacea</taxon>
        <taxon>Multicrustacea</taxon>
        <taxon>Hexanauplia</taxon>
        <taxon>Copepoda</taxon>
        <taxon>Harpacticoida</taxon>
        <taxon>Harpacticidae</taxon>
        <taxon>Tigriopus</taxon>
    </lineage>
</organism>
<evidence type="ECO:0000259" key="2">
    <source>
        <dbReference type="Pfam" id="PF08540"/>
    </source>
</evidence>
<dbReference type="GO" id="GO:0010142">
    <property type="term" value="P:farnesyl diphosphate biosynthetic process, mevalonate pathway"/>
    <property type="evidence" value="ECO:0007669"/>
    <property type="project" value="InterPro"/>
</dbReference>
<keyword evidence="1" id="KW-0808">Transferase</keyword>
<dbReference type="EMBL" id="VCGU01000011">
    <property type="protein sequence ID" value="TRY67927.1"/>
    <property type="molecule type" value="Genomic_DNA"/>
</dbReference>